<protein>
    <submittedName>
        <fullName evidence="2">Uncharacterized protein</fullName>
    </submittedName>
</protein>
<dbReference type="AlphaFoldDB" id="A0A0K1P7W7"/>
<sequence>MFDHLWNWLSLLLIFIQNFIWATINKKYKINSFTIYLIEIYDNDLLSMKKSIAETKIIIKSIESIKLFFNNFSFWFLY</sequence>
<reference evidence="2 3" key="1">
    <citation type="journal article" date="2015" name="Genome Announc.">
        <title>Complete Genome Sequence of Spiroplasma turonicum Strain Tab4cT, a Parasite of a Horse Fly, Haematopota sp. (Diptera: Tabanidae).</title>
        <authorList>
            <person name="Davis R.E."/>
            <person name="Shao J."/>
            <person name="Zhao Y."/>
            <person name="Gasparich G.E."/>
            <person name="Gaynor B.J."/>
            <person name="Donofrio N."/>
        </authorList>
    </citation>
    <scope>NUCLEOTIDE SEQUENCE [LARGE SCALE GENOMIC DNA]</scope>
    <source>
        <strain evidence="2 3">Tab4c</strain>
    </source>
</reference>
<accession>A0A0K1P7W7</accession>
<dbReference type="KEGG" id="stur:STURON_00731"/>
<evidence type="ECO:0000256" key="1">
    <source>
        <dbReference type="SAM" id="Phobius"/>
    </source>
</evidence>
<dbReference type="Proteomes" id="UP000067243">
    <property type="component" value="Chromosome"/>
</dbReference>
<keyword evidence="3" id="KW-1185">Reference proteome</keyword>
<name>A0A0K1P7W7_9MOLU</name>
<keyword evidence="1" id="KW-1133">Transmembrane helix</keyword>
<organism evidence="2 3">
    <name type="scientific">Spiroplasma turonicum</name>
    <dbReference type="NCBI Taxonomy" id="216946"/>
    <lineage>
        <taxon>Bacteria</taxon>
        <taxon>Bacillati</taxon>
        <taxon>Mycoplasmatota</taxon>
        <taxon>Mollicutes</taxon>
        <taxon>Entomoplasmatales</taxon>
        <taxon>Spiroplasmataceae</taxon>
        <taxon>Spiroplasma</taxon>
    </lineage>
</organism>
<evidence type="ECO:0000313" key="2">
    <source>
        <dbReference type="EMBL" id="AKU79977.1"/>
    </source>
</evidence>
<keyword evidence="1" id="KW-0472">Membrane</keyword>
<gene>
    <name evidence="2" type="ORF">STURON_00731</name>
</gene>
<dbReference type="PATRIC" id="fig|216946.3.peg.761"/>
<feature type="transmembrane region" description="Helical" evidence="1">
    <location>
        <begin position="6"/>
        <end position="24"/>
    </location>
</feature>
<evidence type="ECO:0000313" key="3">
    <source>
        <dbReference type="Proteomes" id="UP000067243"/>
    </source>
</evidence>
<dbReference type="EMBL" id="CP012328">
    <property type="protein sequence ID" value="AKU79977.1"/>
    <property type="molecule type" value="Genomic_DNA"/>
</dbReference>
<keyword evidence="1" id="KW-0812">Transmembrane</keyword>
<proteinExistence type="predicted"/>